<evidence type="ECO:0000313" key="3">
    <source>
        <dbReference type="EMBL" id="MBB3893412.1"/>
    </source>
</evidence>
<reference evidence="3 4" key="1">
    <citation type="submission" date="2020-08" db="EMBL/GenBank/DDBJ databases">
        <title>Genomic Encyclopedia of Type Strains, Phase IV (KMG-IV): sequencing the most valuable type-strain genomes for metagenomic binning, comparative biology and taxonomic classification.</title>
        <authorList>
            <person name="Goeker M."/>
        </authorList>
    </citation>
    <scope>NUCLEOTIDE SEQUENCE [LARGE SCALE GENOMIC DNA]</scope>
    <source>
        <strain evidence="3 4">DSM 21793</strain>
    </source>
</reference>
<dbReference type="Gene3D" id="3.40.50.300">
    <property type="entry name" value="P-loop containing nucleotide triphosphate hydrolases"/>
    <property type="match status" value="1"/>
</dbReference>
<dbReference type="InterPro" id="IPR001482">
    <property type="entry name" value="T2SS/T4SS_dom"/>
</dbReference>
<evidence type="ECO:0000256" key="1">
    <source>
        <dbReference type="ARBA" id="ARBA00006611"/>
    </source>
</evidence>
<organism evidence="3 4">
    <name type="scientific">Phenylobacterium haematophilum</name>
    <dbReference type="NCBI Taxonomy" id="98513"/>
    <lineage>
        <taxon>Bacteria</taxon>
        <taxon>Pseudomonadati</taxon>
        <taxon>Pseudomonadota</taxon>
        <taxon>Alphaproteobacteria</taxon>
        <taxon>Caulobacterales</taxon>
        <taxon>Caulobacteraceae</taxon>
        <taxon>Phenylobacterium</taxon>
    </lineage>
</organism>
<dbReference type="InterPro" id="IPR050921">
    <property type="entry name" value="T4SS_GSP_E_ATPase"/>
</dbReference>
<comment type="caution">
    <text evidence="3">The sequence shown here is derived from an EMBL/GenBank/DDBJ whole genome shotgun (WGS) entry which is preliminary data.</text>
</comment>
<dbReference type="PANTHER" id="PTHR30486:SF6">
    <property type="entry name" value="TYPE IV PILUS RETRACTATION ATPASE PILT"/>
    <property type="match status" value="1"/>
</dbReference>
<dbReference type="PANTHER" id="PTHR30486">
    <property type="entry name" value="TWITCHING MOTILITY PROTEIN PILT"/>
    <property type="match status" value="1"/>
</dbReference>
<dbReference type="AlphaFoldDB" id="A0A840A7U6"/>
<dbReference type="NCBIfam" id="TIGR02782">
    <property type="entry name" value="TrbB_P"/>
    <property type="match status" value="1"/>
</dbReference>
<dbReference type="PROSITE" id="PS00662">
    <property type="entry name" value="T2SP_E"/>
    <property type="match status" value="1"/>
</dbReference>
<feature type="domain" description="Bacterial type II secretion system protein E" evidence="2">
    <location>
        <begin position="214"/>
        <end position="228"/>
    </location>
</feature>
<dbReference type="Proteomes" id="UP000530564">
    <property type="component" value="Unassembled WGS sequence"/>
</dbReference>
<dbReference type="GO" id="GO:0016887">
    <property type="term" value="F:ATP hydrolysis activity"/>
    <property type="evidence" value="ECO:0007669"/>
    <property type="project" value="InterPro"/>
</dbReference>
<accession>A0A840A7U6</accession>
<dbReference type="Gene3D" id="3.30.450.90">
    <property type="match status" value="1"/>
</dbReference>
<dbReference type="GO" id="GO:0005737">
    <property type="term" value="C:cytoplasm"/>
    <property type="evidence" value="ECO:0007669"/>
    <property type="project" value="InterPro"/>
</dbReference>
<protein>
    <submittedName>
        <fullName evidence="3">Type IV secretion system protein VirB11</fullName>
    </submittedName>
</protein>
<dbReference type="SUPFAM" id="SSF52540">
    <property type="entry name" value="P-loop containing nucleoside triphosphate hydrolases"/>
    <property type="match status" value="1"/>
</dbReference>
<dbReference type="InterPro" id="IPR014149">
    <property type="entry name" value="Conjug-transfer_TrbB"/>
</dbReference>
<dbReference type="RefSeq" id="WP_183776920.1">
    <property type="nucleotide sequence ID" value="NZ_JACIDK010000010.1"/>
</dbReference>
<proteinExistence type="inferred from homology"/>
<name>A0A840A7U6_9CAUL</name>
<sequence>MRDHPIVRERKLEALRHALGDDVLRALCDPLVVEILVNPDGRLIVDQIGLGRIDTGKLIAPEARERAVRLIADHVGETVGPQAPRLAGVLPTGERFQGMLPPVTRQPAFAIRKRPAVVFSLDDYVADGSMSPDQAQMLRHCAQTRGNLLISGGAGSGKTTLANAILAEPAFASDRIILIEDTPELQCSAWDVLPLLTRRAPHAVSLRDLVRDALRLRPDRIVVGELRDGAAALETLKAWNTGHSGGLATLHANSARDALRRLTDLLGEVLSSPAIPLAAQSIDVIVHIARTKAGRRLEEILSLSDGHRPPVRQ</sequence>
<evidence type="ECO:0000313" key="4">
    <source>
        <dbReference type="Proteomes" id="UP000530564"/>
    </source>
</evidence>
<gene>
    <name evidence="3" type="ORF">GGQ61_004156</name>
</gene>
<dbReference type="CDD" id="cd01130">
    <property type="entry name" value="VirB11-like_ATPase"/>
    <property type="match status" value="1"/>
</dbReference>
<comment type="similarity">
    <text evidence="1">Belongs to the GSP E family.</text>
</comment>
<dbReference type="PROSITE" id="PS50007">
    <property type="entry name" value="PIPLC_X_DOMAIN"/>
    <property type="match status" value="1"/>
</dbReference>
<keyword evidence="4" id="KW-1185">Reference proteome</keyword>
<dbReference type="Pfam" id="PF00437">
    <property type="entry name" value="T2SSE"/>
    <property type="match status" value="1"/>
</dbReference>
<dbReference type="EMBL" id="JACIDK010000010">
    <property type="protein sequence ID" value="MBB3893412.1"/>
    <property type="molecule type" value="Genomic_DNA"/>
</dbReference>
<dbReference type="InterPro" id="IPR027417">
    <property type="entry name" value="P-loop_NTPase"/>
</dbReference>
<evidence type="ECO:0000259" key="2">
    <source>
        <dbReference type="PROSITE" id="PS00662"/>
    </source>
</evidence>
<dbReference type="GO" id="GO:0005524">
    <property type="term" value="F:ATP binding"/>
    <property type="evidence" value="ECO:0007669"/>
    <property type="project" value="InterPro"/>
</dbReference>